<gene>
    <name evidence="1" type="ORF">BOW52_09320</name>
</gene>
<protein>
    <submittedName>
        <fullName evidence="1">Uncharacterized protein</fullName>
    </submittedName>
</protein>
<sequence>MLMPIMSPVVLASVSYVGEDQSTSDGPYNFSYDVSGSTGKERVFVLAFIGEGLSLSGVTIDGGAGDLVEDEGGGNPYMYQKVIAAETSTVNVTITESGSSQQCKAVAWVISDYNSSTKVDSGETATNATNIVLTSQSGGVCIAFAVDGRSGKTFTWTGVTEDVDSDYDGDFTYSGASGNTSGASITVNANSSGSNFDGCVAATWR</sequence>
<keyword evidence="2" id="KW-1185">Reference proteome</keyword>
<evidence type="ECO:0000313" key="1">
    <source>
        <dbReference type="EMBL" id="OOZ38104.1"/>
    </source>
</evidence>
<comment type="caution">
    <text evidence="1">The sequence shown here is derived from an EMBL/GenBank/DDBJ whole genome shotgun (WGS) entry which is preliminary data.</text>
</comment>
<proteinExistence type="predicted"/>
<name>A0A1T2KZ87_9GAMM</name>
<dbReference type="Proteomes" id="UP000190198">
    <property type="component" value="Unassembled WGS sequence"/>
</dbReference>
<organism evidence="1 2">
    <name type="scientific">Solemya elarraichensis gill symbiont</name>
    <dbReference type="NCBI Taxonomy" id="1918949"/>
    <lineage>
        <taxon>Bacteria</taxon>
        <taxon>Pseudomonadati</taxon>
        <taxon>Pseudomonadota</taxon>
        <taxon>Gammaproteobacteria</taxon>
        <taxon>sulfur-oxidizing symbionts</taxon>
    </lineage>
</organism>
<dbReference type="EMBL" id="MPRK01000220">
    <property type="protein sequence ID" value="OOZ38104.1"/>
    <property type="molecule type" value="Genomic_DNA"/>
</dbReference>
<reference evidence="1 2" key="1">
    <citation type="submission" date="2016-11" db="EMBL/GenBank/DDBJ databases">
        <title>Mixed transmission modes and dynamic genome evolution in an obligate animal-bacterial symbiosis.</title>
        <authorList>
            <person name="Russell S.L."/>
            <person name="Corbett-Detig R.B."/>
            <person name="Cavanaugh C.M."/>
        </authorList>
    </citation>
    <scope>NUCLEOTIDE SEQUENCE [LARGE SCALE GENOMIC DNA]</scope>
    <source>
        <strain evidence="1">Sp-SM6</strain>
    </source>
</reference>
<dbReference type="AlphaFoldDB" id="A0A1T2KZ87"/>
<evidence type="ECO:0000313" key="2">
    <source>
        <dbReference type="Proteomes" id="UP000190198"/>
    </source>
</evidence>
<dbReference type="RefSeq" id="WP_078477477.1">
    <property type="nucleotide sequence ID" value="NZ_MPRK01000220.1"/>
</dbReference>
<accession>A0A1T2KZ87</accession>